<evidence type="ECO:0000256" key="4">
    <source>
        <dbReference type="ARBA" id="ARBA00022737"/>
    </source>
</evidence>
<accession>A0AAD1ZVT4</accession>
<dbReference type="EMBL" id="OU503049">
    <property type="protein sequence ID" value="CAI9776344.1"/>
    <property type="molecule type" value="Genomic_DNA"/>
</dbReference>
<sequence>MFLFGIICDVLGSATSIPLPSPPSIPLVLEAPILSSLLPSDFLSRHDLLALHFHISQILCIAAGAVGGAVAIMEVMPIQYKHMLGGPSLKVDLHTGAIAEGVLTFTITFAVLLIVLRGPSNPLVKNWLLAMSTV</sequence>
<feature type="transmembrane region" description="Helical" evidence="7">
    <location>
        <begin position="97"/>
        <end position="116"/>
    </location>
</feature>
<feature type="transmembrane region" description="Helical" evidence="7">
    <location>
        <begin position="54"/>
        <end position="76"/>
    </location>
</feature>
<dbReference type="GO" id="GO:0015250">
    <property type="term" value="F:water channel activity"/>
    <property type="evidence" value="ECO:0007669"/>
    <property type="project" value="InterPro"/>
</dbReference>
<keyword evidence="9" id="KW-1185">Reference proteome</keyword>
<evidence type="ECO:0000256" key="5">
    <source>
        <dbReference type="ARBA" id="ARBA00022989"/>
    </source>
</evidence>
<keyword evidence="3 7" id="KW-0812">Transmembrane</keyword>
<dbReference type="PANTHER" id="PTHR46739">
    <property type="entry name" value="AQUAPORIN SIP1-1"/>
    <property type="match status" value="1"/>
</dbReference>
<reference evidence="8" key="1">
    <citation type="submission" date="2023-05" db="EMBL/GenBank/DDBJ databases">
        <authorList>
            <person name="Huff M."/>
        </authorList>
    </citation>
    <scope>NUCLEOTIDE SEQUENCE</scope>
</reference>
<evidence type="ECO:0000313" key="9">
    <source>
        <dbReference type="Proteomes" id="UP000834106"/>
    </source>
</evidence>
<dbReference type="AlphaFoldDB" id="A0AAD1ZVT4"/>
<evidence type="ECO:0000256" key="7">
    <source>
        <dbReference type="SAM" id="Phobius"/>
    </source>
</evidence>
<dbReference type="SUPFAM" id="SSF81338">
    <property type="entry name" value="Aquaporin-like"/>
    <property type="match status" value="1"/>
</dbReference>
<gene>
    <name evidence="8" type="ORF">FPE_LOCUS23774</name>
</gene>
<protein>
    <submittedName>
        <fullName evidence="8">Uncharacterized protein</fullName>
    </submittedName>
</protein>
<proteinExistence type="predicted"/>
<evidence type="ECO:0000256" key="2">
    <source>
        <dbReference type="ARBA" id="ARBA00022448"/>
    </source>
</evidence>
<dbReference type="GO" id="GO:0016020">
    <property type="term" value="C:membrane"/>
    <property type="evidence" value="ECO:0007669"/>
    <property type="project" value="UniProtKB-SubCell"/>
</dbReference>
<dbReference type="PANTHER" id="PTHR46739:SF3">
    <property type="entry name" value="AQUAPORIN SIP1-1"/>
    <property type="match status" value="1"/>
</dbReference>
<organism evidence="8 9">
    <name type="scientific">Fraxinus pennsylvanica</name>
    <dbReference type="NCBI Taxonomy" id="56036"/>
    <lineage>
        <taxon>Eukaryota</taxon>
        <taxon>Viridiplantae</taxon>
        <taxon>Streptophyta</taxon>
        <taxon>Embryophyta</taxon>
        <taxon>Tracheophyta</taxon>
        <taxon>Spermatophyta</taxon>
        <taxon>Magnoliopsida</taxon>
        <taxon>eudicotyledons</taxon>
        <taxon>Gunneridae</taxon>
        <taxon>Pentapetalae</taxon>
        <taxon>asterids</taxon>
        <taxon>lamiids</taxon>
        <taxon>Lamiales</taxon>
        <taxon>Oleaceae</taxon>
        <taxon>Oleeae</taxon>
        <taxon>Fraxinus</taxon>
    </lineage>
</organism>
<name>A0AAD1ZVT4_9LAMI</name>
<comment type="subcellular location">
    <subcellularLocation>
        <location evidence="1">Membrane</location>
        <topology evidence="1">Multi-pass membrane protein</topology>
    </subcellularLocation>
</comment>
<keyword evidence="5 7" id="KW-1133">Transmembrane helix</keyword>
<keyword evidence="2" id="KW-0813">Transport</keyword>
<evidence type="ECO:0000256" key="3">
    <source>
        <dbReference type="ARBA" id="ARBA00022692"/>
    </source>
</evidence>
<dbReference type="InterPro" id="IPR023271">
    <property type="entry name" value="Aquaporin-like"/>
</dbReference>
<keyword evidence="6 7" id="KW-0472">Membrane</keyword>
<evidence type="ECO:0000256" key="6">
    <source>
        <dbReference type="ARBA" id="ARBA00023136"/>
    </source>
</evidence>
<evidence type="ECO:0000256" key="1">
    <source>
        <dbReference type="ARBA" id="ARBA00004141"/>
    </source>
</evidence>
<dbReference type="Proteomes" id="UP000834106">
    <property type="component" value="Chromosome 14"/>
</dbReference>
<keyword evidence="4" id="KW-0677">Repeat</keyword>
<dbReference type="InterPro" id="IPR044222">
    <property type="entry name" value="SIP1-1/2-like"/>
</dbReference>
<evidence type="ECO:0000313" key="8">
    <source>
        <dbReference type="EMBL" id="CAI9776344.1"/>
    </source>
</evidence>